<proteinExistence type="predicted"/>
<dbReference type="EMBL" id="BLLF01000212">
    <property type="protein sequence ID" value="GFH09141.1"/>
    <property type="molecule type" value="Genomic_DNA"/>
</dbReference>
<gene>
    <name evidence="2" type="ORF">HaLaN_04233</name>
</gene>
<feature type="non-terminal residue" evidence="2">
    <location>
        <position position="1"/>
    </location>
</feature>
<feature type="non-terminal residue" evidence="2">
    <location>
        <position position="278"/>
    </location>
</feature>
<name>A0A699YI43_HAELA</name>
<accession>A0A699YI43</accession>
<protein>
    <submittedName>
        <fullName evidence="2">Uncharacterized protein</fullName>
    </submittedName>
</protein>
<evidence type="ECO:0000256" key="1">
    <source>
        <dbReference type="SAM" id="MobiDB-lite"/>
    </source>
</evidence>
<comment type="caution">
    <text evidence="2">The sequence shown here is derived from an EMBL/GenBank/DDBJ whole genome shotgun (WGS) entry which is preliminary data.</text>
</comment>
<evidence type="ECO:0000313" key="3">
    <source>
        <dbReference type="Proteomes" id="UP000485058"/>
    </source>
</evidence>
<dbReference type="Proteomes" id="UP000485058">
    <property type="component" value="Unassembled WGS sequence"/>
</dbReference>
<organism evidence="2 3">
    <name type="scientific">Haematococcus lacustris</name>
    <name type="common">Green alga</name>
    <name type="synonym">Haematococcus pluvialis</name>
    <dbReference type="NCBI Taxonomy" id="44745"/>
    <lineage>
        <taxon>Eukaryota</taxon>
        <taxon>Viridiplantae</taxon>
        <taxon>Chlorophyta</taxon>
        <taxon>core chlorophytes</taxon>
        <taxon>Chlorophyceae</taxon>
        <taxon>CS clade</taxon>
        <taxon>Chlamydomonadales</taxon>
        <taxon>Haematococcaceae</taxon>
        <taxon>Haematococcus</taxon>
    </lineage>
</organism>
<sequence length="278" mass="30148">MSRLQHRCRNTNLDNILQNVDNPCLTHSRIRRQQGRSNDQRHVVSSSIKAGAARRLQSRIDREERKKVLLEAKLSDDTSDPEVKILTCPFGVPSSLGLEQPLLPWLSNLSCQSCVHLLVVMQDVDLSSLQDAAKDSAEKDPPPQHINCLVLQPAQEDHDGVTSELGVLHTVWRGQGAAPALAAAQLMTYYEQLPETGEALWVPSLADMLDALVALGYRDPALTTLTSPGQAAAATHTSTRAPCTRHHQAAAVPKHPSPASSPPASLRRSQRGSVATAV</sequence>
<reference evidence="2 3" key="1">
    <citation type="submission" date="2020-02" db="EMBL/GenBank/DDBJ databases">
        <title>Draft genome sequence of Haematococcus lacustris strain NIES-144.</title>
        <authorList>
            <person name="Morimoto D."/>
            <person name="Nakagawa S."/>
            <person name="Yoshida T."/>
            <person name="Sawayama S."/>
        </authorList>
    </citation>
    <scope>NUCLEOTIDE SEQUENCE [LARGE SCALE GENOMIC DNA]</scope>
    <source>
        <strain evidence="2 3">NIES-144</strain>
    </source>
</reference>
<evidence type="ECO:0000313" key="2">
    <source>
        <dbReference type="EMBL" id="GFH09141.1"/>
    </source>
</evidence>
<keyword evidence="3" id="KW-1185">Reference proteome</keyword>
<dbReference type="AlphaFoldDB" id="A0A699YI43"/>
<feature type="region of interest" description="Disordered" evidence="1">
    <location>
        <begin position="237"/>
        <end position="278"/>
    </location>
</feature>